<proteinExistence type="inferred from homology"/>
<dbReference type="InterPro" id="IPR036318">
    <property type="entry name" value="FAD-bd_PCMH-like_sf"/>
</dbReference>
<gene>
    <name evidence="10" type="ORF">FHK87_21395</name>
</gene>
<dbReference type="PANTHER" id="PTHR11748">
    <property type="entry name" value="D-LACTATE DEHYDROGENASE"/>
    <property type="match status" value="1"/>
</dbReference>
<protein>
    <recommendedName>
        <fullName evidence="7">D-lactate dehydrogenase (cytochrome)</fullName>
        <ecNumber evidence="7">1.1.2.4</ecNumber>
    </recommendedName>
</protein>
<evidence type="ECO:0000256" key="7">
    <source>
        <dbReference type="ARBA" id="ARBA00038897"/>
    </source>
</evidence>
<dbReference type="PANTHER" id="PTHR11748:SF111">
    <property type="entry name" value="D-LACTATE DEHYDROGENASE, MITOCHONDRIAL-RELATED"/>
    <property type="match status" value="1"/>
</dbReference>
<comment type="caution">
    <text evidence="10">The sequence shown here is derived from an EMBL/GenBank/DDBJ whole genome shotgun (WGS) entry which is preliminary data.</text>
</comment>
<evidence type="ECO:0000256" key="3">
    <source>
        <dbReference type="ARBA" id="ARBA00022630"/>
    </source>
</evidence>
<keyword evidence="11" id="KW-1185">Reference proteome</keyword>
<evidence type="ECO:0000256" key="4">
    <source>
        <dbReference type="ARBA" id="ARBA00022827"/>
    </source>
</evidence>
<dbReference type="EC" id="1.1.2.4" evidence="7"/>
<feature type="domain" description="FAD-binding PCMH-type" evidence="9">
    <location>
        <begin position="40"/>
        <end position="268"/>
    </location>
</feature>
<sequence>MVSKDQYTLYFERISKRVDVKRIHTSKAKTLAFGTDASFYRLIPKMVIDSKSIEEASFLVSEAHKLGLPVTFRAAGTSLSGQAITDSILILTANHWKDHEIIDNGEKIKLQPGVIGARANTYLKPYQRKIGPDPASINSAMIGGIAANNASGMCCGTAQNSYNTVADMRIVFYDGTILDTSSTKSIEAFKKKHKDIYDRLSNLIKNTKNNKILSDRIREKFKMKNTTGYSLNALVDYEDPIDVIKHLMIGSEGTLGMIADITYHTVTDHPYKASSLMIFDDIKTACEAVILLKSAPVTAVELMDRASLKSVEDMEGVPDYLSTLSKGASAILVETRSSDKETLTANVDTIIDSVRELKAEIPITFTDDPDEYSKYWKIRKGLFPSVGAIRNLGTTVVIEDVTFPIHHLAEATLDLQELCKTFGYTNAVIFGHALEGNLHFVFTQSFDTDEAINRYKGFMEELAVLVVDKYDGALKAEHGTGRNMAPFVIKEWGETALQLMKDIKNIFDPLHILNPGVILNDDKEAHLKNLKPLPASDPIIDKCIECGFCESSCVSNHLTFSPRQRIVLHREIARLEKEGKKSEARALEKEIEYGFDQTCATDGLCALACPVKIDTGAYVKKLRTNKRQNDKPAQFVAEHMSTATSGSKIGLKLGHTTANLLGDQNMTSLVRTVTSITGSPILWSPQMPKASKFKKIQLKNDINTTLKVVYFSTCINRTFGADKNQKEDQTVYNKIHKLLDKANCDVIYPNQLEKLCCGMAYSSQGYQKAADIATLKLKESLMKASDNGKHPILCDMSPCLYTMKQNLEETGLKIYDITEFTIKYLKDRLTFKPVDKEVAIFSVCSLKKMGLEDSLVEIANLCSTKVYHPETNCCGFAGNKGFNTPELNAHGLRNLKDAIPETVKEGYATSRTCEVGLSMHSGIDFQSITNLIDEATESKSIIKSR</sequence>
<keyword evidence="5" id="KW-0809">Transit peptide</keyword>
<keyword evidence="6" id="KW-0560">Oxidoreductase</keyword>
<evidence type="ECO:0000259" key="9">
    <source>
        <dbReference type="PROSITE" id="PS51387"/>
    </source>
</evidence>
<dbReference type="Gene3D" id="3.30.465.10">
    <property type="match status" value="1"/>
</dbReference>
<dbReference type="GO" id="GO:0071949">
    <property type="term" value="F:FAD binding"/>
    <property type="evidence" value="ECO:0007669"/>
    <property type="project" value="InterPro"/>
</dbReference>
<accession>A0A504IY66</accession>
<dbReference type="InterPro" id="IPR016166">
    <property type="entry name" value="FAD-bd_PCMH"/>
</dbReference>
<reference evidence="10 11" key="1">
    <citation type="submission" date="2019-06" db="EMBL/GenBank/DDBJ databases">
        <authorList>
            <person name="Meng X."/>
        </authorList>
    </citation>
    <scope>NUCLEOTIDE SEQUENCE [LARGE SCALE GENOMIC DNA]</scope>
    <source>
        <strain evidence="10 11">M625</strain>
    </source>
</reference>
<comment type="cofactor">
    <cofactor evidence="1">
        <name>FAD</name>
        <dbReference type="ChEBI" id="CHEBI:57692"/>
    </cofactor>
</comment>
<dbReference type="Pfam" id="PF02913">
    <property type="entry name" value="FAD-oxidase_C"/>
    <property type="match status" value="1"/>
</dbReference>
<dbReference type="AlphaFoldDB" id="A0A504IY66"/>
<evidence type="ECO:0000313" key="10">
    <source>
        <dbReference type="EMBL" id="TPN82984.1"/>
    </source>
</evidence>
<dbReference type="Gene3D" id="1.10.1060.10">
    <property type="entry name" value="Alpha-helical ferredoxin"/>
    <property type="match status" value="1"/>
</dbReference>
<dbReference type="GO" id="GO:0004458">
    <property type="term" value="F:D-lactate dehydrogenase (cytochrome) activity"/>
    <property type="evidence" value="ECO:0007669"/>
    <property type="project" value="UniProtKB-EC"/>
</dbReference>
<dbReference type="PROSITE" id="PS51387">
    <property type="entry name" value="FAD_PCMH"/>
    <property type="match status" value="1"/>
</dbReference>
<dbReference type="Gene3D" id="3.30.70.2740">
    <property type="match status" value="1"/>
</dbReference>
<evidence type="ECO:0000256" key="2">
    <source>
        <dbReference type="ARBA" id="ARBA00008000"/>
    </source>
</evidence>
<dbReference type="EMBL" id="VFWZ01000008">
    <property type="protein sequence ID" value="TPN82984.1"/>
    <property type="molecule type" value="Genomic_DNA"/>
</dbReference>
<evidence type="ECO:0000313" key="11">
    <source>
        <dbReference type="Proteomes" id="UP000315540"/>
    </source>
</evidence>
<name>A0A504IY66_9FLAO</name>
<organism evidence="10 11">
    <name type="scientific">Aquimarina algicola</name>
    <dbReference type="NCBI Taxonomy" id="2589995"/>
    <lineage>
        <taxon>Bacteria</taxon>
        <taxon>Pseudomonadati</taxon>
        <taxon>Bacteroidota</taxon>
        <taxon>Flavobacteriia</taxon>
        <taxon>Flavobacteriales</taxon>
        <taxon>Flavobacteriaceae</taxon>
        <taxon>Aquimarina</taxon>
    </lineage>
</organism>
<comment type="similarity">
    <text evidence="2">Belongs to the FAD-binding oxidoreductase/transferase type 4 family.</text>
</comment>
<keyword evidence="4" id="KW-0274">FAD</keyword>
<evidence type="ECO:0000256" key="1">
    <source>
        <dbReference type="ARBA" id="ARBA00001974"/>
    </source>
</evidence>
<dbReference type="Gene3D" id="1.10.45.10">
    <property type="entry name" value="Vanillyl-alcohol Oxidase, Chain A, domain 4"/>
    <property type="match status" value="1"/>
</dbReference>
<dbReference type="InterPro" id="IPR017896">
    <property type="entry name" value="4Fe4S_Fe-S-bd"/>
</dbReference>
<dbReference type="InterPro" id="IPR016169">
    <property type="entry name" value="FAD-bd_PCMH_sub2"/>
</dbReference>
<dbReference type="PROSITE" id="PS51379">
    <property type="entry name" value="4FE4S_FER_2"/>
    <property type="match status" value="1"/>
</dbReference>
<dbReference type="SUPFAM" id="SSF56176">
    <property type="entry name" value="FAD-binding/transporter-associated domain-like"/>
    <property type="match status" value="1"/>
</dbReference>
<dbReference type="InterPro" id="IPR004113">
    <property type="entry name" value="FAD-bd_oxidored_4_C"/>
</dbReference>
<dbReference type="OrthoDB" id="9767256at2"/>
<dbReference type="SUPFAM" id="SSF46548">
    <property type="entry name" value="alpha-helical ferredoxin"/>
    <property type="match status" value="1"/>
</dbReference>
<dbReference type="FunFam" id="1.10.45.10:FF:000001">
    <property type="entry name" value="D-lactate dehydrogenase mitochondrial"/>
    <property type="match status" value="1"/>
</dbReference>
<dbReference type="InterPro" id="IPR009051">
    <property type="entry name" value="Helical_ferredxn"/>
</dbReference>
<dbReference type="GO" id="GO:1903457">
    <property type="term" value="P:lactate catabolic process"/>
    <property type="evidence" value="ECO:0007669"/>
    <property type="project" value="TreeGrafter"/>
</dbReference>
<dbReference type="InterPro" id="IPR004017">
    <property type="entry name" value="Cys_rich_dom"/>
</dbReference>
<dbReference type="InterPro" id="IPR016164">
    <property type="entry name" value="FAD-linked_Oxase-like_C"/>
</dbReference>
<evidence type="ECO:0000256" key="5">
    <source>
        <dbReference type="ARBA" id="ARBA00022946"/>
    </source>
</evidence>
<dbReference type="Gene3D" id="3.30.70.2190">
    <property type="match status" value="1"/>
</dbReference>
<dbReference type="InterPro" id="IPR006094">
    <property type="entry name" value="Oxid_FAD_bind_N"/>
</dbReference>
<dbReference type="GO" id="GO:0008720">
    <property type="term" value="F:D-lactate dehydrogenase (NAD+) activity"/>
    <property type="evidence" value="ECO:0007669"/>
    <property type="project" value="TreeGrafter"/>
</dbReference>
<dbReference type="Pfam" id="PF02754">
    <property type="entry name" value="CCG"/>
    <property type="match status" value="2"/>
</dbReference>
<feature type="domain" description="4Fe-4S ferredoxin-type" evidence="8">
    <location>
        <begin position="532"/>
        <end position="563"/>
    </location>
</feature>
<dbReference type="Pfam" id="PF13183">
    <property type="entry name" value="Fer4_8"/>
    <property type="match status" value="1"/>
</dbReference>
<dbReference type="Pfam" id="PF01565">
    <property type="entry name" value="FAD_binding_4"/>
    <property type="match status" value="1"/>
</dbReference>
<dbReference type="SUPFAM" id="SSF55103">
    <property type="entry name" value="FAD-linked oxidases, C-terminal domain"/>
    <property type="match status" value="1"/>
</dbReference>
<keyword evidence="3" id="KW-0285">Flavoprotein</keyword>
<evidence type="ECO:0000259" key="8">
    <source>
        <dbReference type="PROSITE" id="PS51379"/>
    </source>
</evidence>
<dbReference type="InterPro" id="IPR016171">
    <property type="entry name" value="Vanillyl_alc_oxidase_C-sub2"/>
</dbReference>
<evidence type="ECO:0000256" key="6">
    <source>
        <dbReference type="ARBA" id="ARBA00023002"/>
    </source>
</evidence>
<dbReference type="GO" id="GO:0051536">
    <property type="term" value="F:iron-sulfur cluster binding"/>
    <property type="evidence" value="ECO:0007669"/>
    <property type="project" value="InterPro"/>
</dbReference>
<dbReference type="Proteomes" id="UP000315540">
    <property type="component" value="Unassembled WGS sequence"/>
</dbReference>